<evidence type="ECO:0000256" key="2">
    <source>
        <dbReference type="ARBA" id="ARBA00022842"/>
    </source>
</evidence>
<evidence type="ECO:0008006" key="5">
    <source>
        <dbReference type="Google" id="ProtNLM"/>
    </source>
</evidence>
<evidence type="ECO:0000256" key="1">
    <source>
        <dbReference type="ARBA" id="ARBA00022723"/>
    </source>
</evidence>
<reference evidence="3 4" key="1">
    <citation type="submission" date="2020-08" db="EMBL/GenBank/DDBJ databases">
        <title>Plant Genome Project.</title>
        <authorList>
            <person name="Zhang R.-G."/>
        </authorList>
    </citation>
    <scope>NUCLEOTIDE SEQUENCE [LARGE SCALE GENOMIC DNA]</scope>
    <source>
        <tissue evidence="3">Rhizome</tissue>
    </source>
</reference>
<name>A0A8J5LAW1_ZINOF</name>
<dbReference type="Pfam" id="PF13419">
    <property type="entry name" value="HAD_2"/>
    <property type="match status" value="1"/>
</dbReference>
<proteinExistence type="predicted"/>
<comment type="caution">
    <text evidence="3">The sequence shown here is derived from an EMBL/GenBank/DDBJ whole genome shotgun (WGS) entry which is preliminary data.</text>
</comment>
<dbReference type="EMBL" id="JACMSC010000008">
    <property type="protein sequence ID" value="KAG6511379.1"/>
    <property type="molecule type" value="Genomic_DNA"/>
</dbReference>
<keyword evidence="2" id="KW-0460">Magnesium</keyword>
<dbReference type="OrthoDB" id="40579at2759"/>
<dbReference type="AlphaFoldDB" id="A0A8J5LAW1"/>
<keyword evidence="4" id="KW-1185">Reference proteome</keyword>
<dbReference type="SFLD" id="SFLDG01135">
    <property type="entry name" value="C1.5.6:_HAD__Beta-PGM__Phospha"/>
    <property type="match status" value="1"/>
</dbReference>
<dbReference type="PANTHER" id="PTHR46193:SF9">
    <property type="entry name" value="HALOACID DEHALOGENASE-LIKE HYDROLASE DOMAIN-CONTAINING PROTEIN SGPP"/>
    <property type="match status" value="1"/>
</dbReference>
<protein>
    <recommendedName>
        <fullName evidence="5">Haloacid dehalogenase-like hydrolase domain-containing protein Sgpp</fullName>
    </recommendedName>
</protein>
<dbReference type="CDD" id="cd07505">
    <property type="entry name" value="HAD_BPGM-like"/>
    <property type="match status" value="1"/>
</dbReference>
<accession>A0A8J5LAW1</accession>
<sequence>MSISPDSHAPESSLTRLAPVEAVLFDVDGTLCDSDPLHYFAFREMLLEIGYNNGIPIDEEFFIKNIAGRHSDDTARILFPDWDFEKASKFVDDKEAMFRRIVAEQLKPIDGIHKLCKWVEDQGLKRAAVTNAPRANAELMISMLGLSDFFQVVIIGSECERAKPFPDPYLKALKELNASAEHTFIFEDSASGIKAGVAAGMPVIGLTTRNPEKSLKEAGATFLIKDYEDPKLWKALGELEKGGAILRCQSSVTK</sequence>
<gene>
    <name evidence="3" type="ORF">ZIOFF_029447</name>
</gene>
<organism evidence="3 4">
    <name type="scientific">Zingiber officinale</name>
    <name type="common">Ginger</name>
    <name type="synonym">Amomum zingiber</name>
    <dbReference type="NCBI Taxonomy" id="94328"/>
    <lineage>
        <taxon>Eukaryota</taxon>
        <taxon>Viridiplantae</taxon>
        <taxon>Streptophyta</taxon>
        <taxon>Embryophyta</taxon>
        <taxon>Tracheophyta</taxon>
        <taxon>Spermatophyta</taxon>
        <taxon>Magnoliopsida</taxon>
        <taxon>Liliopsida</taxon>
        <taxon>Zingiberales</taxon>
        <taxon>Zingiberaceae</taxon>
        <taxon>Zingiber</taxon>
    </lineage>
</organism>
<dbReference type="Proteomes" id="UP000734854">
    <property type="component" value="Unassembled WGS sequence"/>
</dbReference>
<keyword evidence="1" id="KW-0479">Metal-binding</keyword>
<dbReference type="SFLD" id="SFLDG01129">
    <property type="entry name" value="C1.5:_HAD__Beta-PGM__Phosphata"/>
    <property type="match status" value="1"/>
</dbReference>
<dbReference type="GO" id="GO:0046872">
    <property type="term" value="F:metal ion binding"/>
    <property type="evidence" value="ECO:0007669"/>
    <property type="project" value="UniProtKB-KW"/>
</dbReference>
<dbReference type="InterPro" id="IPR051600">
    <property type="entry name" value="Beta-PGM-like"/>
</dbReference>
<dbReference type="PANTHER" id="PTHR46193">
    <property type="entry name" value="6-PHOSPHOGLUCONATE PHOSPHATASE"/>
    <property type="match status" value="1"/>
</dbReference>
<evidence type="ECO:0000313" key="4">
    <source>
        <dbReference type="Proteomes" id="UP000734854"/>
    </source>
</evidence>
<dbReference type="InterPro" id="IPR041492">
    <property type="entry name" value="HAD_2"/>
</dbReference>
<evidence type="ECO:0000313" key="3">
    <source>
        <dbReference type="EMBL" id="KAG6511379.1"/>
    </source>
</evidence>
<dbReference type="InterPro" id="IPR006439">
    <property type="entry name" value="HAD-SF_hydro_IA"/>
</dbReference>
<dbReference type="NCBIfam" id="TIGR01509">
    <property type="entry name" value="HAD-SF-IA-v3"/>
    <property type="match status" value="1"/>
</dbReference>
<dbReference type="SFLD" id="SFLDS00003">
    <property type="entry name" value="Haloacid_Dehalogenase"/>
    <property type="match status" value="1"/>
</dbReference>
<dbReference type="GO" id="GO:0003824">
    <property type="term" value="F:catalytic activity"/>
    <property type="evidence" value="ECO:0007669"/>
    <property type="project" value="UniProtKB-ARBA"/>
</dbReference>